<evidence type="ECO:0000256" key="6">
    <source>
        <dbReference type="ARBA" id="ARBA00029677"/>
    </source>
</evidence>
<evidence type="ECO:0000256" key="1">
    <source>
        <dbReference type="ARBA" id="ARBA00008985"/>
    </source>
</evidence>
<dbReference type="AlphaFoldDB" id="A0A0L0HIL7"/>
<evidence type="ECO:0000256" key="3">
    <source>
        <dbReference type="ARBA" id="ARBA00012718"/>
    </source>
</evidence>
<dbReference type="InterPro" id="IPR037132">
    <property type="entry name" value="N_Gln_amidohydro_ab_roll_sf"/>
</dbReference>
<dbReference type="PANTHER" id="PTHR13035">
    <property type="entry name" value="PROTEIN N-TERMINAL GLUTAMINE AMIDOHYDROLASE"/>
    <property type="match status" value="1"/>
</dbReference>
<comment type="subunit">
    <text evidence="2 8">Monomer.</text>
</comment>
<dbReference type="Proteomes" id="UP000053201">
    <property type="component" value="Unassembled WGS sequence"/>
</dbReference>
<dbReference type="InParanoid" id="A0A0L0HIL7"/>
<feature type="domain" description="Protein N-terminal glutamine amidohydrolase alpha beta roll" evidence="9">
    <location>
        <begin position="13"/>
        <end position="191"/>
    </location>
</feature>
<dbReference type="OrthoDB" id="191192at2759"/>
<evidence type="ECO:0000256" key="2">
    <source>
        <dbReference type="ARBA" id="ARBA00011245"/>
    </source>
</evidence>
<dbReference type="GO" id="GO:0005634">
    <property type="term" value="C:nucleus"/>
    <property type="evidence" value="ECO:0007669"/>
    <property type="project" value="TreeGrafter"/>
</dbReference>
<dbReference type="VEuPathDB" id="FungiDB:SPPG_09149"/>
<dbReference type="OMA" id="GWGTVYS"/>
<evidence type="ECO:0000256" key="8">
    <source>
        <dbReference type="RuleBase" id="RU367082"/>
    </source>
</evidence>
<keyword evidence="5 8" id="KW-0378">Hydrolase</keyword>
<sequence>MSSSEAALSLFPYTRCYCEENVYNFCRLIEEGASSDLPQIATVVSNANVAETFVVFVSSEIGWVEMHKQKSGKVAEDGRIIWDYHVFAIVKPKNAPSTMVYDFDTMLDFPTPFSNYINESFRSSRFPRKFRIVPAKDYLLHFASDRRHMRMPGSDASSESPELYSAPPPLYPPIKSSIPLSSSAFLPVNASSELSRYWGSAHNCPITDEHRLPLYLRMGEEMGGGESSDVVTYATTGFGKVVDLPGLCKAFG</sequence>
<dbReference type="PANTHER" id="PTHR13035:SF0">
    <property type="entry name" value="PROTEIN N-TERMINAL GLUTAMINE AMIDOHYDROLASE"/>
    <property type="match status" value="1"/>
</dbReference>
<organism evidence="10 11">
    <name type="scientific">Spizellomyces punctatus (strain DAOM BR117)</name>
    <dbReference type="NCBI Taxonomy" id="645134"/>
    <lineage>
        <taxon>Eukaryota</taxon>
        <taxon>Fungi</taxon>
        <taxon>Fungi incertae sedis</taxon>
        <taxon>Chytridiomycota</taxon>
        <taxon>Chytridiomycota incertae sedis</taxon>
        <taxon>Chytridiomycetes</taxon>
        <taxon>Spizellomycetales</taxon>
        <taxon>Spizellomycetaceae</taxon>
        <taxon>Spizellomyces</taxon>
    </lineage>
</organism>
<evidence type="ECO:0000256" key="4">
    <source>
        <dbReference type="ARBA" id="ARBA00021247"/>
    </source>
</evidence>
<dbReference type="InterPro" id="IPR039733">
    <property type="entry name" value="NTAQ1"/>
</dbReference>
<comment type="similarity">
    <text evidence="1 8">Belongs to the NTAQ1 family.</text>
</comment>
<dbReference type="GO" id="GO:0070773">
    <property type="term" value="F:protein-N-terminal glutamine amidohydrolase activity"/>
    <property type="evidence" value="ECO:0007669"/>
    <property type="project" value="UniProtKB-UniRule"/>
</dbReference>
<evidence type="ECO:0000256" key="5">
    <source>
        <dbReference type="ARBA" id="ARBA00022801"/>
    </source>
</evidence>
<evidence type="ECO:0000313" key="11">
    <source>
        <dbReference type="Proteomes" id="UP000053201"/>
    </source>
</evidence>
<gene>
    <name evidence="10" type="ORF">SPPG_09149</name>
</gene>
<evidence type="ECO:0000313" key="10">
    <source>
        <dbReference type="EMBL" id="KND00715.1"/>
    </source>
</evidence>
<keyword evidence="11" id="KW-1185">Reference proteome</keyword>
<dbReference type="GO" id="GO:0005829">
    <property type="term" value="C:cytosol"/>
    <property type="evidence" value="ECO:0007669"/>
    <property type="project" value="TreeGrafter"/>
</dbReference>
<dbReference type="Pfam" id="PF09764">
    <property type="entry name" value="Nt_Gln_amidase"/>
    <property type="match status" value="1"/>
</dbReference>
<dbReference type="eggNOG" id="KOG3261">
    <property type="taxonomic scope" value="Eukaryota"/>
</dbReference>
<dbReference type="RefSeq" id="XP_016608754.1">
    <property type="nucleotide sequence ID" value="XM_016757306.1"/>
</dbReference>
<accession>A0A0L0HIL7</accession>
<comment type="catalytic activity">
    <reaction evidence="7 8">
        <text>N-terminal L-glutaminyl-[protein] + H2O = N-terminal L-glutamyl-[protein] + NH4(+)</text>
        <dbReference type="Rhea" id="RHEA:50680"/>
        <dbReference type="Rhea" id="RHEA-COMP:12668"/>
        <dbReference type="Rhea" id="RHEA-COMP:12777"/>
        <dbReference type="ChEBI" id="CHEBI:15377"/>
        <dbReference type="ChEBI" id="CHEBI:28938"/>
        <dbReference type="ChEBI" id="CHEBI:64721"/>
        <dbReference type="ChEBI" id="CHEBI:64722"/>
        <dbReference type="EC" id="3.5.1.122"/>
    </reaction>
</comment>
<dbReference type="EMBL" id="KQ257455">
    <property type="protein sequence ID" value="KND00715.1"/>
    <property type="molecule type" value="Genomic_DNA"/>
</dbReference>
<dbReference type="GO" id="GO:0008418">
    <property type="term" value="F:protein-N-terminal asparagine amidohydrolase activity"/>
    <property type="evidence" value="ECO:0007669"/>
    <property type="project" value="UniProtKB-UniRule"/>
</dbReference>
<protein>
    <recommendedName>
        <fullName evidence="4 8">Protein N-terminal glutamine amidohydrolase</fullName>
        <ecNumber evidence="3 8">3.5.1.122</ecNumber>
    </recommendedName>
    <alternativeName>
        <fullName evidence="6 8">Protein NH2-terminal glutamine deamidase</fullName>
    </alternativeName>
</protein>
<dbReference type="EC" id="3.5.1.122" evidence="3 8"/>
<comment type="function">
    <text evidence="8">Mediates the side-chain deamidation of N-terminal glutamine residues to glutamate, an important step in N-end rule pathway of protein degradation. Conversion of the resulting N-terminal glutamine to glutamate renders the protein susceptible to arginylation, polyubiquitination and degradation as specified by the N-end rule. Does not act on substrates with internal or C-terminal glutamine and does not act on non-glutamine residues in any position.</text>
</comment>
<proteinExistence type="inferred from homology"/>
<reference evidence="10 11" key="1">
    <citation type="submission" date="2009-08" db="EMBL/GenBank/DDBJ databases">
        <title>The Genome Sequence of Spizellomyces punctatus strain DAOM BR117.</title>
        <authorList>
            <consortium name="The Broad Institute Genome Sequencing Platform"/>
            <person name="Russ C."/>
            <person name="Cuomo C."/>
            <person name="Shea T."/>
            <person name="Young S.K."/>
            <person name="Zeng Q."/>
            <person name="Koehrsen M."/>
            <person name="Haas B."/>
            <person name="Borodovsky M."/>
            <person name="Guigo R."/>
            <person name="Alvarado L."/>
            <person name="Berlin A."/>
            <person name="Bochicchio J."/>
            <person name="Borenstein D."/>
            <person name="Chapman S."/>
            <person name="Chen Z."/>
            <person name="Engels R."/>
            <person name="Freedman E."/>
            <person name="Gellesch M."/>
            <person name="Goldberg J."/>
            <person name="Griggs A."/>
            <person name="Gujja S."/>
            <person name="Heiman D."/>
            <person name="Hepburn T."/>
            <person name="Howarth C."/>
            <person name="Jen D."/>
            <person name="Larson L."/>
            <person name="Lewis B."/>
            <person name="Mehta T."/>
            <person name="Park D."/>
            <person name="Pearson M."/>
            <person name="Roberts A."/>
            <person name="Saif S."/>
            <person name="Shenoy N."/>
            <person name="Sisk P."/>
            <person name="Stolte C."/>
            <person name="Sykes S."/>
            <person name="Thomson T."/>
            <person name="Walk T."/>
            <person name="White J."/>
            <person name="Yandava C."/>
            <person name="Burger G."/>
            <person name="Gray M.W."/>
            <person name="Holland P.W.H."/>
            <person name="King N."/>
            <person name="Lang F.B.F."/>
            <person name="Roger A.J."/>
            <person name="Ruiz-Trillo I."/>
            <person name="Lander E."/>
            <person name="Nusbaum C."/>
        </authorList>
    </citation>
    <scope>NUCLEOTIDE SEQUENCE [LARGE SCALE GENOMIC DNA]</scope>
    <source>
        <strain evidence="10 11">DAOM BR117</strain>
    </source>
</reference>
<evidence type="ECO:0000259" key="9">
    <source>
        <dbReference type="Pfam" id="PF09764"/>
    </source>
</evidence>
<dbReference type="Gene3D" id="3.10.620.10">
    <property type="entry name" value="Protein N-terminal glutamine amidohydrolase, alpha beta roll"/>
    <property type="match status" value="1"/>
</dbReference>
<dbReference type="GeneID" id="27692274"/>
<evidence type="ECO:0000256" key="7">
    <source>
        <dbReference type="ARBA" id="ARBA00048768"/>
    </source>
</evidence>
<name>A0A0L0HIL7_SPIPD</name>
<dbReference type="InterPro" id="IPR023128">
    <property type="entry name" value="Prot_N_Gln_amidohydro_ab_roll"/>
</dbReference>